<dbReference type="PROSITE" id="PS50294">
    <property type="entry name" value="WD_REPEATS_REGION"/>
    <property type="match status" value="1"/>
</dbReference>
<sequence>MGTEIHVTIVFDFMCPWSFIGMRSLELAVKNMVSRQDKGDRPVAFFFKLLPLESRPPGTYPAGGSDWAEHCQAVGPKAVQLLQEELPRIIALGAKIDITFRQERRIVHTEAVNAALMLAQRFGRGLEFALAMLGYHFEHLRDPNSPQLISQVLVQGFQLPEAAVAEVLAESKARAALGDELREMSRKLGASGVPKFRVSCNGSSDLCPAGGDEGPTSPEYFERIFEACLWRAPTAAPSAVATPSESDSASKSDLPELLRPMVESLRTVLSGYAQSGSLNLPEGVSVLRDGVVSWWQLALLFAKAHVTQEHNHQACTNLELLTVIEKPNQRIANETNGVRVGTADGKVLKLSYKERKVQAVYQLHTEAITCLCANEGFVVTASADKYVRVWPLDFKSFYLHAIHESPVVGVDITADGMKVLCSTADGSVGVLDMQSHLYQDVLRSHKAQIADAAVSDNFRELATVSCDGTLKVWALPSMKQTYEFAISDDKPMAVAFHPGGRHLIAVGFQSGFLRIFDVDGPALLCERRHHVQPIVSLAFVATILGEGSPDEETSQPLLAQIISCDETGALAIFSEDRNFEAVRCPVGALCARAPSGCSTLVCAPPRLLQYSEPRCATLLDLSDLEPLRKLRVPPASTAYEVSTKGEGKGKLKGKKAACPNVHLDTRIAEEAVRFARAKSDQDPNHLVELHGVPEHVILKYWQDEKASEHVVSFLPRALGLVIFFALMMVGHENPATVQSIEKSIAYDITENANFAFVLPYYIGHKNYQDVNSYADFYSWMNVGFSAIYFQQNNTLSEGSALPSFPLQPKQKKMFLNHNRKIGNVKLSQELIGSHPCVNERMASAYDLQCSDAGSKALSLDIKPAIFEVVQSAYHEAEELTVWLDPGAPLIAEHLVELERTNWITDKTHRVRVTFMTYNADADLTTITDIHFLFARTGHIWKDITHRSLIMDPYGNRKNIFYEVIFFGLITWIFLEELREIAVGLRLARYRYRKFLHSYFSKFWNIVDWVSICLGYTIMGLWIKQCLTLAKFEQRFGSFPVACAI</sequence>
<dbReference type="Proteomes" id="UP000654075">
    <property type="component" value="Unassembled WGS sequence"/>
</dbReference>
<dbReference type="InterPro" id="IPR036249">
    <property type="entry name" value="Thioredoxin-like_sf"/>
</dbReference>
<evidence type="ECO:0000256" key="1">
    <source>
        <dbReference type="ARBA" id="ARBA00022574"/>
    </source>
</evidence>
<keyword evidence="4" id="KW-1133">Transmembrane helix</keyword>
<feature type="transmembrane region" description="Helical" evidence="4">
    <location>
        <begin position="998"/>
        <end position="1022"/>
    </location>
</feature>
<dbReference type="PANTHER" id="PTHR13720:SF24">
    <property type="entry name" value="WD REPEAT-CONTAINING PROTEIN 90"/>
    <property type="match status" value="1"/>
</dbReference>
<dbReference type="Pfam" id="PF00400">
    <property type="entry name" value="WD40"/>
    <property type="match status" value="2"/>
</dbReference>
<dbReference type="InterPro" id="IPR001853">
    <property type="entry name" value="DSBA-like_thioredoxin_dom"/>
</dbReference>
<dbReference type="InterPro" id="IPR036322">
    <property type="entry name" value="WD40_repeat_dom_sf"/>
</dbReference>
<dbReference type="SUPFAM" id="SSF50978">
    <property type="entry name" value="WD40 repeat-like"/>
    <property type="match status" value="1"/>
</dbReference>
<keyword evidence="4" id="KW-0812">Transmembrane</keyword>
<dbReference type="SMART" id="SM00320">
    <property type="entry name" value="WD40"/>
    <property type="match status" value="4"/>
</dbReference>
<comment type="caution">
    <text evidence="6">The sequence shown here is derived from an EMBL/GenBank/DDBJ whole genome shotgun (WGS) entry which is preliminary data.</text>
</comment>
<keyword evidence="7" id="KW-1185">Reference proteome</keyword>
<keyword evidence="1 3" id="KW-0853">WD repeat</keyword>
<feature type="domain" description="DSBA-like thioredoxin" evidence="5">
    <location>
        <begin position="7"/>
        <end position="201"/>
    </location>
</feature>
<protein>
    <recommendedName>
        <fullName evidence="5">DSBA-like thioredoxin domain-containing protein</fullName>
    </recommendedName>
</protein>
<proteinExistence type="predicted"/>
<keyword evidence="2" id="KW-0677">Repeat</keyword>
<dbReference type="InterPro" id="IPR015943">
    <property type="entry name" value="WD40/YVTN_repeat-like_dom_sf"/>
</dbReference>
<evidence type="ECO:0000256" key="3">
    <source>
        <dbReference type="PROSITE-ProRule" id="PRU00221"/>
    </source>
</evidence>
<dbReference type="EMBL" id="CAJNNV010001423">
    <property type="protein sequence ID" value="CAE8585028.1"/>
    <property type="molecule type" value="Genomic_DNA"/>
</dbReference>
<dbReference type="PANTHER" id="PTHR13720">
    <property type="entry name" value="WD-40 REPEAT PROTEIN"/>
    <property type="match status" value="1"/>
</dbReference>
<dbReference type="Gene3D" id="2.130.10.10">
    <property type="entry name" value="YVTN repeat-like/Quinoprotein amine dehydrogenase"/>
    <property type="match status" value="2"/>
</dbReference>
<feature type="transmembrane region" description="Helical" evidence="4">
    <location>
        <begin position="959"/>
        <end position="977"/>
    </location>
</feature>
<feature type="repeat" description="WD" evidence="3">
    <location>
        <begin position="442"/>
        <end position="483"/>
    </location>
</feature>
<dbReference type="Pfam" id="PF01323">
    <property type="entry name" value="DSBA"/>
    <property type="match status" value="1"/>
</dbReference>
<keyword evidence="4" id="KW-0472">Membrane</keyword>
<dbReference type="InterPro" id="IPR001680">
    <property type="entry name" value="WD40_rpt"/>
</dbReference>
<organism evidence="6 7">
    <name type="scientific">Polarella glacialis</name>
    <name type="common">Dinoflagellate</name>
    <dbReference type="NCBI Taxonomy" id="89957"/>
    <lineage>
        <taxon>Eukaryota</taxon>
        <taxon>Sar</taxon>
        <taxon>Alveolata</taxon>
        <taxon>Dinophyceae</taxon>
        <taxon>Suessiales</taxon>
        <taxon>Suessiaceae</taxon>
        <taxon>Polarella</taxon>
    </lineage>
</organism>
<feature type="non-terminal residue" evidence="6">
    <location>
        <position position="1044"/>
    </location>
</feature>
<evidence type="ECO:0000313" key="7">
    <source>
        <dbReference type="Proteomes" id="UP000654075"/>
    </source>
</evidence>
<evidence type="ECO:0000256" key="2">
    <source>
        <dbReference type="ARBA" id="ARBA00022737"/>
    </source>
</evidence>
<dbReference type="OrthoDB" id="6252103at2759"/>
<dbReference type="InterPro" id="IPR050630">
    <property type="entry name" value="WD_repeat_EMAP"/>
</dbReference>
<accession>A0A813DHF3</accession>
<dbReference type="Gene3D" id="3.40.30.10">
    <property type="entry name" value="Glutaredoxin"/>
    <property type="match status" value="1"/>
</dbReference>
<dbReference type="SUPFAM" id="SSF52833">
    <property type="entry name" value="Thioredoxin-like"/>
    <property type="match status" value="1"/>
</dbReference>
<feature type="repeat" description="WD" evidence="3">
    <location>
        <begin position="361"/>
        <end position="390"/>
    </location>
</feature>
<evidence type="ECO:0000259" key="5">
    <source>
        <dbReference type="Pfam" id="PF01323"/>
    </source>
</evidence>
<dbReference type="GO" id="GO:0016491">
    <property type="term" value="F:oxidoreductase activity"/>
    <property type="evidence" value="ECO:0007669"/>
    <property type="project" value="InterPro"/>
</dbReference>
<name>A0A813DHF3_POLGL</name>
<evidence type="ECO:0000313" key="6">
    <source>
        <dbReference type="EMBL" id="CAE8585028.1"/>
    </source>
</evidence>
<evidence type="ECO:0000256" key="4">
    <source>
        <dbReference type="SAM" id="Phobius"/>
    </source>
</evidence>
<dbReference type="AlphaFoldDB" id="A0A813DHF3"/>
<gene>
    <name evidence="6" type="ORF">PGLA1383_LOCUS3949</name>
</gene>
<reference evidence="6" key="1">
    <citation type="submission" date="2021-02" db="EMBL/GenBank/DDBJ databases">
        <authorList>
            <person name="Dougan E. K."/>
            <person name="Rhodes N."/>
            <person name="Thang M."/>
            <person name="Chan C."/>
        </authorList>
    </citation>
    <scope>NUCLEOTIDE SEQUENCE</scope>
</reference>
<dbReference type="PROSITE" id="PS50082">
    <property type="entry name" value="WD_REPEATS_2"/>
    <property type="match status" value="2"/>
</dbReference>